<dbReference type="InterPro" id="IPR023333">
    <property type="entry name" value="Proteasome_suB-type"/>
</dbReference>
<evidence type="ECO:0000256" key="8">
    <source>
        <dbReference type="ARBA" id="ARBA00023145"/>
    </source>
</evidence>
<evidence type="ECO:0000256" key="1">
    <source>
        <dbReference type="ARBA" id="ARBA00001198"/>
    </source>
</evidence>
<comment type="subunit">
    <text evidence="9">The 20S proteasome core is composed of 14 alpha and 14 beta subunits that assemble into four stacked heptameric rings, resulting in a barrel-shaped structure. The two inner rings, each composed of seven catalytic beta subunits, are sandwiched by two outer rings, each composed of seven alpha subunits. The catalytic chamber with the active sites is on the inside of the barrel. Has a gated structure, the ends of the cylinder being occluded by the N-termini of the alpha-subunits. Is capped by the proteasome-associated ATPase, ARC.</text>
</comment>
<evidence type="ECO:0000256" key="2">
    <source>
        <dbReference type="ARBA" id="ARBA00022490"/>
    </source>
</evidence>
<feature type="chain" id="PRO_5023417882" description="Proteasome subunit beta" evidence="9">
    <location>
        <begin position="70"/>
        <end position="299"/>
    </location>
</feature>
<feature type="propeptide" id="PRO_5011802627" description="Removed in mature form; by autocatalysis" evidence="9">
    <location>
        <begin position="1"/>
        <end position="69"/>
    </location>
</feature>
<dbReference type="GO" id="GO:0004298">
    <property type="term" value="F:threonine-type endopeptidase activity"/>
    <property type="evidence" value="ECO:0007669"/>
    <property type="project" value="UniProtKB-UniRule"/>
</dbReference>
<dbReference type="Pfam" id="PF00227">
    <property type="entry name" value="Proteasome"/>
    <property type="match status" value="1"/>
</dbReference>
<evidence type="ECO:0000256" key="10">
    <source>
        <dbReference type="NCBIfam" id="TIGR03690"/>
    </source>
</evidence>
<comment type="function">
    <text evidence="9">Component of the proteasome core, a large protease complex with broad specificity involved in protein degradation.</text>
</comment>
<comment type="activity regulation">
    <text evidence="9">The formation of the proteasomal ATPase ARC-20S proteasome complex, likely via the docking of the C-termini of ARC into the intersubunit pockets in the alpha-rings, may trigger opening of the gate for substrate entry. Interconversion between the open-gate and close-gate conformations leads to a dynamic regulation of the 20S proteasome proteolysis activity.</text>
</comment>
<dbReference type="EMBL" id="FOUY01000003">
    <property type="protein sequence ID" value="SFM84561.1"/>
    <property type="molecule type" value="Genomic_DNA"/>
</dbReference>
<dbReference type="PANTHER" id="PTHR32194:SF0">
    <property type="entry name" value="ATP-DEPENDENT PROTEASE SUBUNIT HSLV"/>
    <property type="match status" value="1"/>
</dbReference>
<keyword evidence="4 9" id="KW-0888">Threonine protease</keyword>
<dbReference type="CDD" id="cd01906">
    <property type="entry name" value="proteasome_protease_HslV"/>
    <property type="match status" value="1"/>
</dbReference>
<keyword evidence="8 9" id="KW-0865">Zymogen</keyword>
<gene>
    <name evidence="9" type="primary">prcB</name>
    <name evidence="11" type="ORF">SAMN05216207_1003221</name>
</gene>
<dbReference type="NCBIfam" id="TIGR03690">
    <property type="entry name" value="20S_bact_beta"/>
    <property type="match status" value="1"/>
</dbReference>
<evidence type="ECO:0000313" key="12">
    <source>
        <dbReference type="Proteomes" id="UP000199614"/>
    </source>
</evidence>
<accession>A0A1I4U6V6</accession>
<comment type="catalytic activity">
    <reaction evidence="1 9">
        <text>Cleavage of peptide bonds with very broad specificity.</text>
        <dbReference type="EC" id="3.4.25.1"/>
    </reaction>
</comment>
<dbReference type="AlphaFoldDB" id="A0A1I4U6V6"/>
<dbReference type="InterPro" id="IPR001353">
    <property type="entry name" value="Proteasome_sua/b"/>
</dbReference>
<evidence type="ECO:0000313" key="11">
    <source>
        <dbReference type="EMBL" id="SFM84561.1"/>
    </source>
</evidence>
<evidence type="ECO:0000256" key="9">
    <source>
        <dbReference type="HAMAP-Rule" id="MF_02113"/>
    </source>
</evidence>
<dbReference type="UniPathway" id="UPA00997"/>
<sequence length="299" mass="30771">MEFRPSVTPGLMPGHHTGQLGTFLTGSESFSDFVGVTAPHLMPGAGIGSAGATGPHPANAAESLGVPHGTTIVALTFAGGVVIAGDRRATSGNVIAQRDIEKVFVTDNHSAVGIAGSAGIALEMVRLFSVDLENYEKLEGVPLTLDGKANRLAGMVRQNLGAAMQGFVVVPLFAGYDTAISDPAQAGRIVTYDPTGGRYDENLGFHAVGSGSVFAKSSLKKLYDPAADLDGAVRTALEALYDAADDDTATGGPDTVRRIYPVVVGITADGAVRRSDDDVAAVVEQVVAGRTERPGGPRR</sequence>
<dbReference type="PANTHER" id="PTHR32194">
    <property type="entry name" value="METALLOPROTEASE TLDD"/>
    <property type="match status" value="1"/>
</dbReference>
<keyword evidence="12" id="KW-1185">Reference proteome</keyword>
<keyword evidence="2 9" id="KW-0963">Cytoplasm</keyword>
<comment type="similarity">
    <text evidence="9">Belongs to the peptidase T1B family.</text>
</comment>
<proteinExistence type="inferred from homology"/>
<evidence type="ECO:0000256" key="7">
    <source>
        <dbReference type="ARBA" id="ARBA00022942"/>
    </source>
</evidence>
<dbReference type="Proteomes" id="UP000199614">
    <property type="component" value="Unassembled WGS sequence"/>
</dbReference>
<dbReference type="InterPro" id="IPR029055">
    <property type="entry name" value="Ntn_hydrolases_N"/>
</dbReference>
<protein>
    <recommendedName>
        <fullName evidence="9 10">Proteasome subunit beta</fullName>
        <ecNumber evidence="9 10">3.4.25.1</ecNumber>
    </recommendedName>
    <alternativeName>
        <fullName evidence="9">20S proteasome beta subunit</fullName>
    </alternativeName>
    <alternativeName>
        <fullName evidence="9">Proteasome core protein PrcB</fullName>
    </alternativeName>
</protein>
<keyword evidence="6 9" id="KW-0068">Autocatalytic cleavage</keyword>
<dbReference type="PROSITE" id="PS51476">
    <property type="entry name" value="PROTEASOME_BETA_2"/>
    <property type="match status" value="1"/>
</dbReference>
<comment type="subcellular location">
    <subcellularLocation>
        <location evidence="9">Cytoplasm</location>
    </subcellularLocation>
</comment>
<evidence type="ECO:0000256" key="4">
    <source>
        <dbReference type="ARBA" id="ARBA00022698"/>
    </source>
</evidence>
<dbReference type="Gene3D" id="3.60.20.10">
    <property type="entry name" value="Glutamine Phosphoribosylpyrophosphate, subunit 1, domain 1"/>
    <property type="match status" value="1"/>
</dbReference>
<dbReference type="EC" id="3.4.25.1" evidence="9 10"/>
<dbReference type="GO" id="GO:0010498">
    <property type="term" value="P:proteasomal protein catabolic process"/>
    <property type="evidence" value="ECO:0007669"/>
    <property type="project" value="UniProtKB-UniRule"/>
</dbReference>
<organism evidence="11 12">
    <name type="scientific">Pseudonocardia ammonioxydans</name>
    <dbReference type="NCBI Taxonomy" id="260086"/>
    <lineage>
        <taxon>Bacteria</taxon>
        <taxon>Bacillati</taxon>
        <taxon>Actinomycetota</taxon>
        <taxon>Actinomycetes</taxon>
        <taxon>Pseudonocardiales</taxon>
        <taxon>Pseudonocardiaceae</taxon>
        <taxon>Pseudonocardia</taxon>
    </lineage>
</organism>
<keyword evidence="3 9" id="KW-0645">Protease</keyword>
<dbReference type="InterPro" id="IPR022483">
    <property type="entry name" value="PSB_actinobac"/>
</dbReference>
<evidence type="ECO:0000256" key="6">
    <source>
        <dbReference type="ARBA" id="ARBA00022813"/>
    </source>
</evidence>
<dbReference type="GO" id="GO:0019774">
    <property type="term" value="C:proteasome core complex, beta-subunit complex"/>
    <property type="evidence" value="ECO:0007669"/>
    <property type="project" value="UniProtKB-UniRule"/>
</dbReference>
<keyword evidence="7 9" id="KW-0647">Proteasome</keyword>
<feature type="active site" description="Nucleophile" evidence="9">
    <location>
        <position position="70"/>
    </location>
</feature>
<reference evidence="11 12" key="1">
    <citation type="submission" date="2016-10" db="EMBL/GenBank/DDBJ databases">
        <authorList>
            <person name="de Groot N.N."/>
        </authorList>
    </citation>
    <scope>NUCLEOTIDE SEQUENCE [LARGE SCALE GENOMIC DNA]</scope>
    <source>
        <strain evidence="11 12">CGMCC 4.1877</strain>
    </source>
</reference>
<dbReference type="HAMAP" id="MF_02113_B">
    <property type="entry name" value="Proteasome_B_B"/>
    <property type="match status" value="1"/>
</dbReference>
<dbReference type="GO" id="GO:0019941">
    <property type="term" value="P:modification-dependent protein catabolic process"/>
    <property type="evidence" value="ECO:0007669"/>
    <property type="project" value="UniProtKB-UniRule"/>
</dbReference>
<comment type="pathway">
    <text evidence="9">Protein degradation; proteasomal Pup-dependent pathway.</text>
</comment>
<dbReference type="STRING" id="260086.SAMN05216207_1003221"/>
<evidence type="ECO:0000256" key="3">
    <source>
        <dbReference type="ARBA" id="ARBA00022670"/>
    </source>
</evidence>
<name>A0A1I4U6V6_PSUAM</name>
<dbReference type="OrthoDB" id="5174038at2"/>
<evidence type="ECO:0000256" key="5">
    <source>
        <dbReference type="ARBA" id="ARBA00022801"/>
    </source>
</evidence>
<dbReference type="GO" id="GO:0005737">
    <property type="term" value="C:cytoplasm"/>
    <property type="evidence" value="ECO:0007669"/>
    <property type="project" value="UniProtKB-SubCell"/>
</dbReference>
<dbReference type="SUPFAM" id="SSF56235">
    <property type="entry name" value="N-terminal nucleophile aminohydrolases (Ntn hydrolases)"/>
    <property type="match status" value="1"/>
</dbReference>
<keyword evidence="5 9" id="KW-0378">Hydrolase</keyword>